<evidence type="ECO:0000313" key="2">
    <source>
        <dbReference type="Proteomes" id="UP000016935"/>
    </source>
</evidence>
<dbReference type="HOGENOM" id="CLU_2456187_0_0_1"/>
<reference evidence="1 2" key="1">
    <citation type="journal article" date="2012" name="PLoS Pathog.">
        <title>Diverse lifestyles and strategies of plant pathogenesis encoded in the genomes of eighteen Dothideomycetes fungi.</title>
        <authorList>
            <person name="Ohm R.A."/>
            <person name="Feau N."/>
            <person name="Henrissat B."/>
            <person name="Schoch C.L."/>
            <person name="Horwitz B.A."/>
            <person name="Barry K.W."/>
            <person name="Condon B.J."/>
            <person name="Copeland A.C."/>
            <person name="Dhillon B."/>
            <person name="Glaser F."/>
            <person name="Hesse C.N."/>
            <person name="Kosti I."/>
            <person name="LaButti K."/>
            <person name="Lindquist E.A."/>
            <person name="Lucas S."/>
            <person name="Salamov A.A."/>
            <person name="Bradshaw R.E."/>
            <person name="Ciuffetti L."/>
            <person name="Hamelin R.C."/>
            <person name="Kema G.H.J."/>
            <person name="Lawrence C."/>
            <person name="Scott J.A."/>
            <person name="Spatafora J.W."/>
            <person name="Turgeon B.G."/>
            <person name="de Wit P.J.G.M."/>
            <person name="Zhong S."/>
            <person name="Goodwin S.B."/>
            <person name="Grigoriev I.V."/>
        </authorList>
    </citation>
    <scope>NUCLEOTIDE SEQUENCE [LARGE SCALE GENOMIC DNA]</scope>
    <source>
        <strain evidence="2">28A</strain>
    </source>
</reference>
<dbReference type="RefSeq" id="XP_008024798.1">
    <property type="nucleotide sequence ID" value="XM_008026607.1"/>
</dbReference>
<reference evidence="1 2" key="2">
    <citation type="journal article" date="2013" name="PLoS Genet.">
        <title>Comparative genome structure, secondary metabolite, and effector coding capacity across Cochliobolus pathogens.</title>
        <authorList>
            <person name="Condon B.J."/>
            <person name="Leng Y."/>
            <person name="Wu D."/>
            <person name="Bushley K.E."/>
            <person name="Ohm R.A."/>
            <person name="Otillar R."/>
            <person name="Martin J."/>
            <person name="Schackwitz W."/>
            <person name="Grimwood J."/>
            <person name="MohdZainudin N."/>
            <person name="Xue C."/>
            <person name="Wang R."/>
            <person name="Manning V.A."/>
            <person name="Dhillon B."/>
            <person name="Tu Z.J."/>
            <person name="Steffenson B.J."/>
            <person name="Salamov A."/>
            <person name="Sun H."/>
            <person name="Lowry S."/>
            <person name="LaButti K."/>
            <person name="Han J."/>
            <person name="Copeland A."/>
            <person name="Lindquist E."/>
            <person name="Barry K."/>
            <person name="Schmutz J."/>
            <person name="Baker S.E."/>
            <person name="Ciuffetti L.M."/>
            <person name="Grigoriev I.V."/>
            <person name="Zhong S."/>
            <person name="Turgeon B.G."/>
        </authorList>
    </citation>
    <scope>NUCLEOTIDE SEQUENCE [LARGE SCALE GENOMIC DNA]</scope>
    <source>
        <strain evidence="2">28A</strain>
    </source>
</reference>
<name>R0KHR0_EXST2</name>
<dbReference type="GeneID" id="19398114"/>
<accession>R0KHR0</accession>
<proteinExistence type="predicted"/>
<protein>
    <submittedName>
        <fullName evidence="1">Uncharacterized protein</fullName>
    </submittedName>
</protein>
<sequence>MLRTVDECQVAFSPSRTGAFNRYASRKDSTSVEATCLRQCCTVASTPPWPWALTLDSGSFTRAAGTVQDALQAPRSVRREGLPQNCHEH</sequence>
<dbReference type="Proteomes" id="UP000016935">
    <property type="component" value="Unassembled WGS sequence"/>
</dbReference>
<dbReference type="EMBL" id="KB908581">
    <property type="protein sequence ID" value="EOA87572.1"/>
    <property type="molecule type" value="Genomic_DNA"/>
</dbReference>
<organism evidence="1 2">
    <name type="scientific">Exserohilum turcicum (strain 28A)</name>
    <name type="common">Northern leaf blight fungus</name>
    <name type="synonym">Setosphaeria turcica</name>
    <dbReference type="NCBI Taxonomy" id="671987"/>
    <lineage>
        <taxon>Eukaryota</taxon>
        <taxon>Fungi</taxon>
        <taxon>Dikarya</taxon>
        <taxon>Ascomycota</taxon>
        <taxon>Pezizomycotina</taxon>
        <taxon>Dothideomycetes</taxon>
        <taxon>Pleosporomycetidae</taxon>
        <taxon>Pleosporales</taxon>
        <taxon>Pleosporineae</taxon>
        <taxon>Pleosporaceae</taxon>
        <taxon>Exserohilum</taxon>
    </lineage>
</organism>
<gene>
    <name evidence="1" type="ORF">SETTUDRAFT_161110</name>
</gene>
<keyword evidence="2" id="KW-1185">Reference proteome</keyword>
<dbReference type="AlphaFoldDB" id="R0KHR0"/>
<evidence type="ECO:0000313" key="1">
    <source>
        <dbReference type="EMBL" id="EOA87572.1"/>
    </source>
</evidence>